<reference evidence="1" key="1">
    <citation type="submission" date="2022-11" db="EMBL/GenBank/DDBJ databases">
        <authorList>
            <person name="Hyden B.L."/>
            <person name="Feng K."/>
            <person name="Yates T."/>
            <person name="Jawdy S."/>
            <person name="Smart L.B."/>
            <person name="Muchero W."/>
        </authorList>
    </citation>
    <scope>NUCLEOTIDE SEQUENCE</scope>
    <source>
        <tissue evidence="1">Shoot tip</tissue>
    </source>
</reference>
<protein>
    <submittedName>
        <fullName evidence="1">Uncharacterized protein</fullName>
    </submittedName>
</protein>
<name>A0A9Q0PE25_SALPP</name>
<evidence type="ECO:0000313" key="2">
    <source>
        <dbReference type="Proteomes" id="UP001151532"/>
    </source>
</evidence>
<dbReference type="AlphaFoldDB" id="A0A9Q0PE25"/>
<sequence length="25" mass="2873">MELDQLMVGASLYLTTSWLVLTWVC</sequence>
<evidence type="ECO:0000313" key="1">
    <source>
        <dbReference type="EMBL" id="KAJ6686521.1"/>
    </source>
</evidence>
<comment type="caution">
    <text evidence="1">The sequence shown here is derived from an EMBL/GenBank/DDBJ whole genome shotgun (WGS) entry which is preliminary data.</text>
</comment>
<reference evidence="1" key="2">
    <citation type="journal article" date="2023" name="Int. J. Mol. Sci.">
        <title>De Novo Assembly and Annotation of 11 Diverse Shrub Willow (Salix) Genomes Reveals Novel Gene Organization in Sex-Linked Regions.</title>
        <authorList>
            <person name="Hyden B."/>
            <person name="Feng K."/>
            <person name="Yates T.B."/>
            <person name="Jawdy S."/>
            <person name="Cereghino C."/>
            <person name="Smart L.B."/>
            <person name="Muchero W."/>
        </authorList>
    </citation>
    <scope>NUCLEOTIDE SEQUENCE</scope>
    <source>
        <tissue evidence="1">Shoot tip</tissue>
    </source>
</reference>
<accession>A0A9Q0PE25</accession>
<dbReference type="Proteomes" id="UP001151532">
    <property type="component" value="Chromosome 2"/>
</dbReference>
<keyword evidence="2" id="KW-1185">Reference proteome</keyword>
<gene>
    <name evidence="1" type="ORF">OIU79_016322</name>
</gene>
<organism evidence="1 2">
    <name type="scientific">Salix purpurea</name>
    <name type="common">Purple osier willow</name>
    <dbReference type="NCBI Taxonomy" id="77065"/>
    <lineage>
        <taxon>Eukaryota</taxon>
        <taxon>Viridiplantae</taxon>
        <taxon>Streptophyta</taxon>
        <taxon>Embryophyta</taxon>
        <taxon>Tracheophyta</taxon>
        <taxon>Spermatophyta</taxon>
        <taxon>Magnoliopsida</taxon>
        <taxon>eudicotyledons</taxon>
        <taxon>Gunneridae</taxon>
        <taxon>Pentapetalae</taxon>
        <taxon>rosids</taxon>
        <taxon>fabids</taxon>
        <taxon>Malpighiales</taxon>
        <taxon>Salicaceae</taxon>
        <taxon>Saliceae</taxon>
        <taxon>Salix</taxon>
    </lineage>
</organism>
<proteinExistence type="predicted"/>
<dbReference type="EMBL" id="JAPFFK010000019">
    <property type="protein sequence ID" value="KAJ6686521.1"/>
    <property type="molecule type" value="Genomic_DNA"/>
</dbReference>